<protein>
    <submittedName>
        <fullName evidence="1">Uncharacterized protein</fullName>
    </submittedName>
</protein>
<dbReference type="RefSeq" id="WP_326618455.1">
    <property type="nucleotide sequence ID" value="NZ_CP109106.1"/>
</dbReference>
<organism evidence="1 2">
    <name type="scientific">Streptomyces decoyicus</name>
    <dbReference type="NCBI Taxonomy" id="249567"/>
    <lineage>
        <taxon>Bacteria</taxon>
        <taxon>Bacillati</taxon>
        <taxon>Actinomycetota</taxon>
        <taxon>Actinomycetes</taxon>
        <taxon>Kitasatosporales</taxon>
        <taxon>Streptomycetaceae</taxon>
        <taxon>Streptomyces</taxon>
    </lineage>
</organism>
<sequence>MGWQEEVVSALDAWVAHEGVPAREPRWRPLGRAVRGRRPGEFVIDVRGSDAGTDQLHGDGLRLAGAEENGVDAGHAVLDVFKDGTALRVRVAEFADPPDPHLWMKPQPTGFLVKALREGMAGSPEPRWPTSWRAARRGRDGWHRPVCRATSSCRPRTSRTAPAPAKACGWCGALPAQARRRY</sequence>
<keyword evidence="2" id="KW-1185">Reference proteome</keyword>
<reference evidence="1 2" key="1">
    <citation type="submission" date="2022-10" db="EMBL/GenBank/DDBJ databases">
        <title>The complete genomes of actinobacterial strains from the NBC collection.</title>
        <authorList>
            <person name="Joergensen T.S."/>
            <person name="Alvarez Arevalo M."/>
            <person name="Sterndorff E.B."/>
            <person name="Faurdal D."/>
            <person name="Vuksanovic O."/>
            <person name="Mourched A.-S."/>
            <person name="Charusanti P."/>
            <person name="Shaw S."/>
            <person name="Blin K."/>
            <person name="Weber T."/>
        </authorList>
    </citation>
    <scope>NUCLEOTIDE SEQUENCE [LARGE SCALE GENOMIC DNA]</scope>
    <source>
        <strain evidence="1 2">NBC 01774</strain>
    </source>
</reference>
<evidence type="ECO:0000313" key="2">
    <source>
        <dbReference type="Proteomes" id="UP001344251"/>
    </source>
</evidence>
<evidence type="ECO:0000313" key="1">
    <source>
        <dbReference type="EMBL" id="WSB68976.1"/>
    </source>
</evidence>
<dbReference type="Proteomes" id="UP001344251">
    <property type="component" value="Chromosome"/>
</dbReference>
<dbReference type="EMBL" id="CP109106">
    <property type="protein sequence ID" value="WSB68976.1"/>
    <property type="molecule type" value="Genomic_DNA"/>
</dbReference>
<gene>
    <name evidence="1" type="ORF">OG863_13975</name>
</gene>
<name>A0ABZ1FFM9_9ACTN</name>
<accession>A0ABZ1FFM9</accession>
<proteinExistence type="predicted"/>